<dbReference type="CDD" id="cd00200">
    <property type="entry name" value="WD40"/>
    <property type="match status" value="1"/>
</dbReference>
<dbReference type="SMART" id="SM00320">
    <property type="entry name" value="WD40"/>
    <property type="match status" value="7"/>
</dbReference>
<name>A0A6H1TX76_9CYAN</name>
<dbReference type="Gene3D" id="2.130.10.10">
    <property type="entry name" value="YVTN repeat-like/Quinoprotein amine dehydrogenase"/>
    <property type="match status" value="3"/>
</dbReference>
<keyword evidence="5" id="KW-0418">Kinase</keyword>
<dbReference type="PROSITE" id="PS00678">
    <property type="entry name" value="WD_REPEATS_1"/>
    <property type="match status" value="2"/>
</dbReference>
<dbReference type="PROSITE" id="PS50011">
    <property type="entry name" value="PROTEIN_KINASE_DOM"/>
    <property type="match status" value="1"/>
</dbReference>
<dbReference type="PROSITE" id="PS50082">
    <property type="entry name" value="WD_REPEATS_2"/>
    <property type="match status" value="7"/>
</dbReference>
<dbReference type="KEGG" id="oxy:HCG48_11775"/>
<dbReference type="Pfam" id="PF00069">
    <property type="entry name" value="Pkinase"/>
    <property type="match status" value="1"/>
</dbReference>
<dbReference type="Proteomes" id="UP000500857">
    <property type="component" value="Chromosome"/>
</dbReference>
<organism evidence="5 6">
    <name type="scientific">Oxynema aestuarii AP17</name>
    <dbReference type="NCBI Taxonomy" id="2064643"/>
    <lineage>
        <taxon>Bacteria</taxon>
        <taxon>Bacillati</taxon>
        <taxon>Cyanobacteriota</taxon>
        <taxon>Cyanophyceae</taxon>
        <taxon>Oscillatoriophycideae</taxon>
        <taxon>Oscillatoriales</taxon>
        <taxon>Oscillatoriaceae</taxon>
        <taxon>Oxynema</taxon>
        <taxon>Oxynema aestuarii</taxon>
    </lineage>
</organism>
<dbReference type="PANTHER" id="PTHR22847:SF637">
    <property type="entry name" value="WD REPEAT DOMAIN 5B"/>
    <property type="match status" value="1"/>
</dbReference>
<sequence>MTYCINPNCPEPHNPDEALFCRTCGFDLHLQGRYRVVGGLKTGGFSHTYEAVDRATPKVLKVLDLANFGRKGDREKALRLFDQEGRVLSELNHPGIPKVDATGHFTVTLPDGEGVLHCLVMQKMAGLNLEDWVADRGCGIDEGRAIAWLWQLIDILDAVHRQHFFHRDIKPSNIMLQPSGNLALIDFGSVRSITRTYLANIGHGLAGTAIVSKGYAPPEQENGWAVEQSDFFALGRTFVYLLTAEHPLTFYDAYTDELRWRSRAPQIGDDLADLVDRLMAHLPQQRPPSTAAIARELAEISSPGLTRGTTLQPTPSPQIELVGTLKGHRDAVWSVAIGPRSRFLVSASWDCTIQVWNLATGQRLRTLAGHQDAVWAIALSADGNTLVSTSSDRTVKIWHLPSGQLLRTLHGHRHWVTCVALSPDGATIASGSSDKTVKIWHLPTGKLLHTLQAHTYAVTCVAIAPDGHTLASGSGDKTIKFWDLRTGQLQRTLLAHSASVTCLCFSPDGRTLASGTVNKTLKLWDVTTGQRLHLLVGHSDKIWAVAIAPDGQTLIGASRDRTIECWDLSNGSLKAILNEHSGSVNAVAISEDGQLLASGSNDCTIKIWSLGG</sequence>
<dbReference type="RefSeq" id="WP_168569326.1">
    <property type="nucleotide sequence ID" value="NZ_CP051167.1"/>
</dbReference>
<dbReference type="InterPro" id="IPR015943">
    <property type="entry name" value="WD40/YVTN_repeat-like_dom_sf"/>
</dbReference>
<dbReference type="SUPFAM" id="SSF56112">
    <property type="entry name" value="Protein kinase-like (PK-like)"/>
    <property type="match status" value="1"/>
</dbReference>
<feature type="domain" description="Protein kinase" evidence="4">
    <location>
        <begin position="34"/>
        <end position="305"/>
    </location>
</feature>
<feature type="repeat" description="WD" evidence="3">
    <location>
        <begin position="451"/>
        <end position="492"/>
    </location>
</feature>
<dbReference type="NCBIfam" id="NF045510">
    <property type="entry name" value="4Cys_prefix_kin"/>
    <property type="match status" value="1"/>
</dbReference>
<evidence type="ECO:0000259" key="4">
    <source>
        <dbReference type="PROSITE" id="PS50011"/>
    </source>
</evidence>
<keyword evidence="6" id="KW-1185">Reference proteome</keyword>
<dbReference type="GO" id="GO:0005524">
    <property type="term" value="F:ATP binding"/>
    <property type="evidence" value="ECO:0007669"/>
    <property type="project" value="InterPro"/>
</dbReference>
<feature type="repeat" description="WD" evidence="3">
    <location>
        <begin position="577"/>
        <end position="612"/>
    </location>
</feature>
<keyword evidence="5" id="KW-0808">Transferase</keyword>
<dbReference type="PRINTS" id="PR00320">
    <property type="entry name" value="GPROTEINBRPT"/>
</dbReference>
<evidence type="ECO:0000256" key="1">
    <source>
        <dbReference type="ARBA" id="ARBA00022574"/>
    </source>
</evidence>
<dbReference type="PROSITE" id="PS50294">
    <property type="entry name" value="WD_REPEATS_REGION"/>
    <property type="match status" value="7"/>
</dbReference>
<dbReference type="SUPFAM" id="SSF50978">
    <property type="entry name" value="WD40 repeat-like"/>
    <property type="match status" value="1"/>
</dbReference>
<dbReference type="Pfam" id="PF00400">
    <property type="entry name" value="WD40"/>
    <property type="match status" value="2"/>
</dbReference>
<evidence type="ECO:0000313" key="5">
    <source>
        <dbReference type="EMBL" id="QIZ71171.1"/>
    </source>
</evidence>
<dbReference type="InterPro" id="IPR011009">
    <property type="entry name" value="Kinase-like_dom_sf"/>
</dbReference>
<feature type="repeat" description="WD" evidence="3">
    <location>
        <begin position="325"/>
        <end position="366"/>
    </location>
</feature>
<dbReference type="InterPro" id="IPR001680">
    <property type="entry name" value="WD40_rpt"/>
</dbReference>
<dbReference type="InterPro" id="IPR036322">
    <property type="entry name" value="WD40_repeat_dom_sf"/>
</dbReference>
<evidence type="ECO:0000256" key="2">
    <source>
        <dbReference type="ARBA" id="ARBA00022737"/>
    </source>
</evidence>
<gene>
    <name evidence="5" type="ORF">HCG48_11775</name>
</gene>
<dbReference type="InterPro" id="IPR008271">
    <property type="entry name" value="Ser/Thr_kinase_AS"/>
</dbReference>
<feature type="repeat" description="WD" evidence="3">
    <location>
        <begin position="493"/>
        <end position="534"/>
    </location>
</feature>
<proteinExistence type="predicted"/>
<protein>
    <submittedName>
        <fullName evidence="5">Protein kinase</fullName>
    </submittedName>
</protein>
<dbReference type="AlphaFoldDB" id="A0A6H1TX76"/>
<dbReference type="InterPro" id="IPR019775">
    <property type="entry name" value="WD40_repeat_CS"/>
</dbReference>
<dbReference type="Pfam" id="PF25173">
    <property type="entry name" value="Beta-prop_WDR3_1st"/>
    <property type="match status" value="1"/>
</dbReference>
<feature type="repeat" description="WD" evidence="3">
    <location>
        <begin position="535"/>
        <end position="576"/>
    </location>
</feature>
<evidence type="ECO:0000313" key="6">
    <source>
        <dbReference type="Proteomes" id="UP000500857"/>
    </source>
</evidence>
<dbReference type="SMART" id="SM00220">
    <property type="entry name" value="S_TKc"/>
    <property type="match status" value="1"/>
</dbReference>
<keyword evidence="2" id="KW-0677">Repeat</keyword>
<reference evidence="5 6" key="1">
    <citation type="submission" date="2020-04" db="EMBL/GenBank/DDBJ databases">
        <authorList>
            <person name="Basu S."/>
            <person name="Maruthanayagam V."/>
            <person name="Chakraborty S."/>
            <person name="Pramanik A."/>
            <person name="Mukherjee J."/>
            <person name="Brink B."/>
        </authorList>
    </citation>
    <scope>NUCLEOTIDE SEQUENCE [LARGE SCALE GENOMIC DNA]</scope>
    <source>
        <strain evidence="5 6">AP17</strain>
    </source>
</reference>
<keyword evidence="1 3" id="KW-0853">WD repeat</keyword>
<dbReference type="CDD" id="cd14014">
    <property type="entry name" value="STKc_PknB_like"/>
    <property type="match status" value="1"/>
</dbReference>
<dbReference type="Gene3D" id="3.30.200.20">
    <property type="entry name" value="Phosphorylase Kinase, domain 1"/>
    <property type="match status" value="1"/>
</dbReference>
<dbReference type="EMBL" id="CP051167">
    <property type="protein sequence ID" value="QIZ71171.1"/>
    <property type="molecule type" value="Genomic_DNA"/>
</dbReference>
<dbReference type="Gene3D" id="1.10.510.10">
    <property type="entry name" value="Transferase(Phosphotransferase) domain 1"/>
    <property type="match status" value="1"/>
</dbReference>
<dbReference type="PROSITE" id="PS00108">
    <property type="entry name" value="PROTEIN_KINASE_ST"/>
    <property type="match status" value="1"/>
</dbReference>
<dbReference type="InterPro" id="IPR020472">
    <property type="entry name" value="WD40_PAC1"/>
</dbReference>
<dbReference type="InterPro" id="IPR000719">
    <property type="entry name" value="Prot_kinase_dom"/>
</dbReference>
<dbReference type="PANTHER" id="PTHR22847">
    <property type="entry name" value="WD40 REPEAT PROTEIN"/>
    <property type="match status" value="1"/>
</dbReference>
<dbReference type="GO" id="GO:0004672">
    <property type="term" value="F:protein kinase activity"/>
    <property type="evidence" value="ECO:0007669"/>
    <property type="project" value="InterPro"/>
</dbReference>
<evidence type="ECO:0000256" key="3">
    <source>
        <dbReference type="PROSITE-ProRule" id="PRU00221"/>
    </source>
</evidence>
<feature type="repeat" description="WD" evidence="3">
    <location>
        <begin position="409"/>
        <end position="450"/>
    </location>
</feature>
<feature type="repeat" description="WD" evidence="3">
    <location>
        <begin position="367"/>
        <end position="408"/>
    </location>
</feature>
<accession>A0A6H1TX76</accession>